<feature type="domain" description="Flagellar hook-length control protein-like C-terminal" evidence="2">
    <location>
        <begin position="538"/>
        <end position="616"/>
    </location>
</feature>
<dbReference type="RefSeq" id="WP_198571219.1">
    <property type="nucleotide sequence ID" value="NZ_CP066167.1"/>
</dbReference>
<dbReference type="PANTHER" id="PTHR37533:SF2">
    <property type="entry name" value="FLAGELLAR HOOK-LENGTH CONTROL PROTEIN"/>
    <property type="match status" value="1"/>
</dbReference>
<dbReference type="KEGG" id="snan:I6N98_07805"/>
<feature type="region of interest" description="Disordered" evidence="1">
    <location>
        <begin position="225"/>
        <end position="320"/>
    </location>
</feature>
<dbReference type="InterPro" id="IPR052563">
    <property type="entry name" value="FliK"/>
</dbReference>
<gene>
    <name evidence="3" type="ORF">I6N98_07805</name>
</gene>
<sequence>MATVFSLMGQSPGRTSQAGNTAQQGPTASESPQGLPFGEILASGKMKVIAGSPGVGVAEGAPFGDETFAEPFTAVLTSATSVESETLDELTTQSGSTLPQDGETLPDSISLQLPLTSVAPTESLPVSSETGPGQVAVQPQNISAQPVATEGSAHSSATTVSSEEMLAAVVVGESTEEAVSKAAVEPETAENRVMSRAGENLAPVAHQTAPNPTNTDQRKALNGLVEDGGRNVPQTTLAEGKQWSNSTTQDSLPKDPRVHRSAVTDGGRGNEQLALAPEKHAKLSTAPEDSIGDPQISSRDWSASSGQPSVGLGGHENKPASELPLGVVEQTNKFANGSNGQTASAAAANRAMAMEATGPSLPRESVPVNHPQNSAAMESVNRSRADSVIAAAPASQQAYANVVQKRSDTGKGTVTRESSGTPSGMFATDSMPSQRVAANGASENRQNALQQAGITAQSANIASASASAGADNIQRSASGAKDLEFVSVNNDVETDNLFKNTLLSTSQGSASSAKALPQLTISQPVGQSPGWEQAMASRIVWMGTQGVQSANLTLNPQDLGAIQIQVDISGDQANVQFQAQSAETCDLIEKLMPRLSHALEGQGLKLEDSKVTQFTASQDFSSAQHTANQSAGRQGGEGTQQQSRPGAASSNLMGQEPSEELVQTLVNESSGGVDYYA</sequence>
<feature type="region of interest" description="Disordered" evidence="1">
    <location>
        <begin position="1"/>
        <end position="37"/>
    </location>
</feature>
<evidence type="ECO:0000313" key="3">
    <source>
        <dbReference type="EMBL" id="QQD19735.1"/>
    </source>
</evidence>
<feature type="region of interest" description="Disordered" evidence="1">
    <location>
        <begin position="404"/>
        <end position="430"/>
    </location>
</feature>
<reference evidence="3 4" key="1">
    <citation type="submission" date="2020-12" db="EMBL/GenBank/DDBJ databases">
        <authorList>
            <person name="Shan Y."/>
        </authorList>
    </citation>
    <scope>NUCLEOTIDE SEQUENCE [LARGE SCALE GENOMIC DNA]</scope>
    <source>
        <strain evidence="4">csc3.9</strain>
    </source>
</reference>
<feature type="compositionally biased region" description="Polar residues" evidence="1">
    <location>
        <begin position="620"/>
        <end position="632"/>
    </location>
</feature>
<feature type="compositionally biased region" description="Polar residues" evidence="1">
    <location>
        <begin position="295"/>
        <end position="308"/>
    </location>
</feature>
<keyword evidence="3" id="KW-0966">Cell projection</keyword>
<feature type="region of interest" description="Disordered" evidence="1">
    <location>
        <begin position="620"/>
        <end position="677"/>
    </location>
</feature>
<keyword evidence="3" id="KW-0969">Cilium</keyword>
<name>A0A7T4R3E1_9GAMM</name>
<dbReference type="Pfam" id="PF02120">
    <property type="entry name" value="Flg_hook"/>
    <property type="match status" value="1"/>
</dbReference>
<protein>
    <submittedName>
        <fullName evidence="3">Flagellar hook-length control protein FliK</fullName>
    </submittedName>
</protein>
<feature type="compositionally biased region" description="Polar residues" evidence="1">
    <location>
        <begin position="410"/>
        <end position="422"/>
    </location>
</feature>
<evidence type="ECO:0000313" key="4">
    <source>
        <dbReference type="Proteomes" id="UP000596063"/>
    </source>
</evidence>
<evidence type="ECO:0000259" key="2">
    <source>
        <dbReference type="Pfam" id="PF02120"/>
    </source>
</evidence>
<dbReference type="InterPro" id="IPR038610">
    <property type="entry name" value="FliK-like_C_sf"/>
</dbReference>
<dbReference type="Gene3D" id="3.30.750.140">
    <property type="match status" value="1"/>
</dbReference>
<dbReference type="EMBL" id="CP066167">
    <property type="protein sequence ID" value="QQD19735.1"/>
    <property type="molecule type" value="Genomic_DNA"/>
</dbReference>
<evidence type="ECO:0000256" key="1">
    <source>
        <dbReference type="SAM" id="MobiDB-lite"/>
    </source>
</evidence>
<keyword evidence="3" id="KW-0282">Flagellum</keyword>
<dbReference type="InterPro" id="IPR021136">
    <property type="entry name" value="Flagellar_hook_control-like_C"/>
</dbReference>
<dbReference type="Proteomes" id="UP000596063">
    <property type="component" value="Chromosome"/>
</dbReference>
<dbReference type="AlphaFoldDB" id="A0A7T4R3E1"/>
<organism evidence="3 4">
    <name type="scientific">Spongiibacter nanhainus</name>
    <dbReference type="NCBI Taxonomy" id="2794344"/>
    <lineage>
        <taxon>Bacteria</taxon>
        <taxon>Pseudomonadati</taxon>
        <taxon>Pseudomonadota</taxon>
        <taxon>Gammaproteobacteria</taxon>
        <taxon>Cellvibrionales</taxon>
        <taxon>Spongiibacteraceae</taxon>
        <taxon>Spongiibacter</taxon>
    </lineage>
</organism>
<feature type="region of interest" description="Disordered" evidence="1">
    <location>
        <begin position="81"/>
        <end position="106"/>
    </location>
</feature>
<feature type="compositionally biased region" description="Polar residues" evidence="1">
    <location>
        <begin position="8"/>
        <end position="32"/>
    </location>
</feature>
<feature type="compositionally biased region" description="Polar residues" evidence="1">
    <location>
        <begin position="232"/>
        <end position="251"/>
    </location>
</feature>
<feature type="compositionally biased region" description="Polar residues" evidence="1">
    <location>
        <begin position="639"/>
        <end position="653"/>
    </location>
</feature>
<keyword evidence="4" id="KW-1185">Reference proteome</keyword>
<proteinExistence type="predicted"/>
<dbReference type="PANTHER" id="PTHR37533">
    <property type="entry name" value="FLAGELLAR HOOK-LENGTH CONTROL PROTEIN"/>
    <property type="match status" value="1"/>
</dbReference>
<dbReference type="CDD" id="cd17470">
    <property type="entry name" value="T3SS_Flik_C"/>
    <property type="match status" value="1"/>
</dbReference>
<accession>A0A7T4R3E1</accession>
<feature type="compositionally biased region" description="Polar residues" evidence="1">
    <location>
        <begin position="81"/>
        <end position="99"/>
    </location>
</feature>